<comment type="function">
    <text evidence="7">Binds to the 23S rRNA.</text>
</comment>
<keyword evidence="5 7" id="KW-0687">Ribonucleoprotein</keyword>
<dbReference type="Gene3D" id="3.10.430.100">
    <property type="entry name" value="Ribosomal protein L9, C-terminal domain"/>
    <property type="match status" value="1"/>
</dbReference>
<dbReference type="NCBIfam" id="TIGR00158">
    <property type="entry name" value="L9"/>
    <property type="match status" value="1"/>
</dbReference>
<evidence type="ECO:0000256" key="2">
    <source>
        <dbReference type="ARBA" id="ARBA00022730"/>
    </source>
</evidence>
<feature type="domain" description="Ribosomal protein L9" evidence="9">
    <location>
        <begin position="13"/>
        <end position="40"/>
    </location>
</feature>
<dbReference type="Gene3D" id="3.40.5.10">
    <property type="entry name" value="Ribosomal protein L9, N-terminal domain"/>
    <property type="match status" value="1"/>
</dbReference>
<sequence>MKIILIKDHKDLGKSGDLINAKDGYARNFLIPMKIAIEATKENLAKWQEEKRIEEENEKENRKQALELKKRLESKKILITAKAGDGGKLFGAITSKDIADQIKKQYNVQIDKKKIDLAENIKSIGLKNIEIKLYPKIVANIKVEVDGE</sequence>
<comment type="similarity">
    <text evidence="1 7">Belongs to the bacterial ribosomal protein bL9 family.</text>
</comment>
<evidence type="ECO:0000256" key="3">
    <source>
        <dbReference type="ARBA" id="ARBA00022884"/>
    </source>
</evidence>
<dbReference type="STRING" id="1122949.GCA_000378725_01395"/>
<dbReference type="Proteomes" id="UP000255517">
    <property type="component" value="Unassembled WGS sequence"/>
</dbReference>
<evidence type="ECO:0000256" key="4">
    <source>
        <dbReference type="ARBA" id="ARBA00022980"/>
    </source>
</evidence>
<dbReference type="InterPro" id="IPR020069">
    <property type="entry name" value="Ribosomal_bL9_C"/>
</dbReference>
<protein>
    <recommendedName>
        <fullName evidence="6 7">Large ribosomal subunit protein bL9</fullName>
    </recommendedName>
</protein>
<feature type="coiled-coil region" evidence="8">
    <location>
        <begin position="37"/>
        <end position="75"/>
    </location>
</feature>
<dbReference type="GO" id="GO:0003735">
    <property type="term" value="F:structural constituent of ribosome"/>
    <property type="evidence" value="ECO:0007669"/>
    <property type="project" value="InterPro"/>
</dbReference>
<dbReference type="InterPro" id="IPR036935">
    <property type="entry name" value="Ribosomal_bL9_N_sf"/>
</dbReference>
<proteinExistence type="inferred from homology"/>
<dbReference type="GO" id="GO:0005840">
    <property type="term" value="C:ribosome"/>
    <property type="evidence" value="ECO:0007669"/>
    <property type="project" value="UniProtKB-KW"/>
</dbReference>
<dbReference type="InterPro" id="IPR020070">
    <property type="entry name" value="Ribosomal_bL9_N"/>
</dbReference>
<dbReference type="Pfam" id="PF03948">
    <property type="entry name" value="Ribosomal_L9_C"/>
    <property type="match status" value="1"/>
</dbReference>
<dbReference type="InterPro" id="IPR036791">
    <property type="entry name" value="Ribosomal_bL9_C_sf"/>
</dbReference>
<dbReference type="SUPFAM" id="SSF55658">
    <property type="entry name" value="L9 N-domain-like"/>
    <property type="match status" value="1"/>
</dbReference>
<dbReference type="Pfam" id="PF01281">
    <property type="entry name" value="Ribosomal_L9_N"/>
    <property type="match status" value="1"/>
</dbReference>
<dbReference type="EMBL" id="UGSZ01000001">
    <property type="protein sequence ID" value="SUB57644.1"/>
    <property type="molecule type" value="Genomic_DNA"/>
</dbReference>
<evidence type="ECO:0000313" key="10">
    <source>
        <dbReference type="EMBL" id="SUB57644.1"/>
    </source>
</evidence>
<organism evidence="10 11">
    <name type="scientific">Peptoniphilus lacrimalis</name>
    <dbReference type="NCBI Taxonomy" id="33031"/>
    <lineage>
        <taxon>Bacteria</taxon>
        <taxon>Bacillati</taxon>
        <taxon>Bacillota</taxon>
        <taxon>Tissierellia</taxon>
        <taxon>Tissierellales</taxon>
        <taxon>Peptoniphilaceae</taxon>
        <taxon>Peptoniphilus</taxon>
    </lineage>
</organism>
<dbReference type="PROSITE" id="PS00651">
    <property type="entry name" value="RIBOSOMAL_L9"/>
    <property type="match status" value="1"/>
</dbReference>
<dbReference type="AlphaFoldDB" id="A0A379C5X8"/>
<dbReference type="OrthoDB" id="9788336at2"/>
<dbReference type="SUPFAM" id="SSF55653">
    <property type="entry name" value="Ribosomal protein L9 C-domain"/>
    <property type="match status" value="1"/>
</dbReference>
<dbReference type="HAMAP" id="MF_00503">
    <property type="entry name" value="Ribosomal_bL9"/>
    <property type="match status" value="1"/>
</dbReference>
<dbReference type="GO" id="GO:0019843">
    <property type="term" value="F:rRNA binding"/>
    <property type="evidence" value="ECO:0007669"/>
    <property type="project" value="UniProtKB-UniRule"/>
</dbReference>
<gene>
    <name evidence="7 10" type="primary">rplI</name>
    <name evidence="10" type="ORF">NCTC13149_01493</name>
</gene>
<dbReference type="GO" id="GO:0006412">
    <property type="term" value="P:translation"/>
    <property type="evidence" value="ECO:0007669"/>
    <property type="project" value="UniProtKB-UniRule"/>
</dbReference>
<dbReference type="InterPro" id="IPR020594">
    <property type="entry name" value="Ribosomal_bL9_bac/chp"/>
</dbReference>
<evidence type="ECO:0000256" key="1">
    <source>
        <dbReference type="ARBA" id="ARBA00010605"/>
    </source>
</evidence>
<keyword evidence="2 7" id="KW-0699">rRNA-binding</keyword>
<accession>A0A379C5X8</accession>
<evidence type="ECO:0000256" key="8">
    <source>
        <dbReference type="SAM" id="Coils"/>
    </source>
</evidence>
<dbReference type="RefSeq" id="WP_019035056.1">
    <property type="nucleotide sequence ID" value="NZ_UGSZ01000001.1"/>
</dbReference>
<keyword evidence="4 7" id="KW-0689">Ribosomal protein</keyword>
<evidence type="ECO:0000256" key="6">
    <source>
        <dbReference type="ARBA" id="ARBA00035292"/>
    </source>
</evidence>
<evidence type="ECO:0000313" key="11">
    <source>
        <dbReference type="Proteomes" id="UP000255517"/>
    </source>
</evidence>
<dbReference type="GO" id="GO:1990904">
    <property type="term" value="C:ribonucleoprotein complex"/>
    <property type="evidence" value="ECO:0007669"/>
    <property type="project" value="UniProtKB-KW"/>
</dbReference>
<reference evidence="10 11" key="1">
    <citation type="submission" date="2018-06" db="EMBL/GenBank/DDBJ databases">
        <authorList>
            <consortium name="Pathogen Informatics"/>
            <person name="Doyle S."/>
        </authorList>
    </citation>
    <scope>NUCLEOTIDE SEQUENCE [LARGE SCALE GENOMIC DNA]</scope>
    <source>
        <strain evidence="10 11">NCTC13149</strain>
    </source>
</reference>
<dbReference type="InterPro" id="IPR009027">
    <property type="entry name" value="Ribosomal_bL9/RNase_H1_N"/>
</dbReference>
<evidence type="ECO:0000256" key="7">
    <source>
        <dbReference type="HAMAP-Rule" id="MF_00503"/>
    </source>
</evidence>
<evidence type="ECO:0000256" key="5">
    <source>
        <dbReference type="ARBA" id="ARBA00023274"/>
    </source>
</evidence>
<keyword evidence="3 7" id="KW-0694">RNA-binding</keyword>
<keyword evidence="8" id="KW-0175">Coiled coil</keyword>
<evidence type="ECO:0000259" key="9">
    <source>
        <dbReference type="PROSITE" id="PS00651"/>
    </source>
</evidence>
<dbReference type="InterPro" id="IPR000244">
    <property type="entry name" value="Ribosomal_bL9"/>
</dbReference>
<name>A0A379C5X8_9FIRM</name>
<dbReference type="PANTHER" id="PTHR21368">
    <property type="entry name" value="50S RIBOSOMAL PROTEIN L9"/>
    <property type="match status" value="1"/>
</dbReference>